<sequence length="100" mass="11716">MKTTRYCLTLPYLEVVKKLKYELRWGCIRGTLLSQAEVSPQVTVLLLQVENQPENTVLIIDHLRTETELRIIEPEMQGWDQILGKLFLSFRLPPKNENHP</sequence>
<reference evidence="1 2" key="2">
    <citation type="submission" date="2009-02" db="EMBL/GenBank/DDBJ databases">
        <title>Draft genome sequence of Holdemania filiformis DSM 12042.</title>
        <authorList>
            <person name="Sudarsanam P."/>
            <person name="Ley R."/>
            <person name="Guruge J."/>
            <person name="Turnbaugh P.J."/>
            <person name="Mahowald M."/>
            <person name="Liep D."/>
            <person name="Gordon J."/>
        </authorList>
    </citation>
    <scope>NUCLEOTIDE SEQUENCE [LARGE SCALE GENOMIC DNA]</scope>
    <source>
        <strain evidence="1 2">DSM 12042</strain>
    </source>
</reference>
<dbReference type="EMBL" id="ACCF01000202">
    <property type="protein sequence ID" value="EEF66622.1"/>
    <property type="molecule type" value="Genomic_DNA"/>
</dbReference>
<gene>
    <name evidence="1" type="ORF">HOLDEFILI_03226</name>
</gene>
<organism evidence="1 2">
    <name type="scientific">Holdemania filiformis DSM 12042</name>
    <dbReference type="NCBI Taxonomy" id="545696"/>
    <lineage>
        <taxon>Bacteria</taxon>
        <taxon>Bacillati</taxon>
        <taxon>Bacillota</taxon>
        <taxon>Erysipelotrichia</taxon>
        <taxon>Erysipelotrichales</taxon>
        <taxon>Erysipelotrichaceae</taxon>
        <taxon>Holdemania</taxon>
    </lineage>
</organism>
<dbReference type="STRING" id="545696.HOLDEFILI_03226"/>
<reference evidence="1 2" key="1">
    <citation type="submission" date="2008-12" db="EMBL/GenBank/DDBJ databases">
        <authorList>
            <person name="Fulton L."/>
            <person name="Clifton S."/>
            <person name="Fulton B."/>
            <person name="Xu J."/>
            <person name="Minx P."/>
            <person name="Pepin K.H."/>
            <person name="Johnson M."/>
            <person name="Bhonagiri V."/>
            <person name="Nash W.E."/>
            <person name="Mardis E.R."/>
            <person name="Wilson R.K."/>
        </authorList>
    </citation>
    <scope>NUCLEOTIDE SEQUENCE [LARGE SCALE GENOMIC DNA]</scope>
    <source>
        <strain evidence="1 2">DSM 12042</strain>
    </source>
</reference>
<proteinExistence type="predicted"/>
<dbReference type="OrthoDB" id="1647467at2"/>
<evidence type="ECO:0000313" key="2">
    <source>
        <dbReference type="Proteomes" id="UP000005950"/>
    </source>
</evidence>
<comment type="caution">
    <text evidence="1">The sequence shown here is derived from an EMBL/GenBank/DDBJ whole genome shotgun (WGS) entry which is preliminary data.</text>
</comment>
<protein>
    <submittedName>
        <fullName evidence="1">Uncharacterized protein</fullName>
    </submittedName>
</protein>
<dbReference type="Proteomes" id="UP000005950">
    <property type="component" value="Unassembled WGS sequence"/>
</dbReference>
<dbReference type="AlphaFoldDB" id="B9YBL9"/>
<dbReference type="RefSeq" id="WP_006060391.1">
    <property type="nucleotide sequence ID" value="NZ_GG657561.1"/>
</dbReference>
<name>B9YBL9_9FIRM</name>
<evidence type="ECO:0000313" key="1">
    <source>
        <dbReference type="EMBL" id="EEF66622.1"/>
    </source>
</evidence>
<accession>B9YBL9</accession>
<dbReference type="HOGENOM" id="CLU_2302001_0_0_9"/>